<keyword evidence="2" id="KW-1185">Reference proteome</keyword>
<dbReference type="InterPro" id="IPR018641">
    <property type="entry name" value="Trfase_1_rSAM/seldom-assoc"/>
</dbReference>
<dbReference type="RefSeq" id="WP_303305438.1">
    <property type="nucleotide sequence ID" value="NZ_JAODOP010000004.1"/>
</dbReference>
<comment type="caution">
    <text evidence="1">The sequence shown here is derived from an EMBL/GenBank/DDBJ whole genome shotgun (WGS) entry which is preliminary data.</text>
</comment>
<accession>A0ABU7XQV2</accession>
<name>A0ABU7XQV2_9FLAO</name>
<sequence length="211" mass="23990">MSKELIIVFVKNIKLGKVKTRLAKTIGNQGAFEVYSELVKITELATENMLTDKRIYFSDVVIDGKWKNDYKTIQEGKNLGERMKNAFKKGFEDGYERIVLIGSDLPDISSKHIENGLKNLNSSAVVFGPAIDGGYYLIGMTKMYHSIFNDKPWSESHLLEVTLKELNQEKIPYTLLEALNDIDTFEDLENSSFYQHNEALQLKVKSLIGNV</sequence>
<dbReference type="Gene3D" id="3.90.550.10">
    <property type="entry name" value="Spore Coat Polysaccharide Biosynthesis Protein SpsA, Chain A"/>
    <property type="match status" value="1"/>
</dbReference>
<dbReference type="EMBL" id="JAODOP010000004">
    <property type="protein sequence ID" value="MEF3833089.1"/>
    <property type="molecule type" value="Genomic_DNA"/>
</dbReference>
<evidence type="ECO:0000313" key="1">
    <source>
        <dbReference type="EMBL" id="MEF3833089.1"/>
    </source>
</evidence>
<dbReference type="Pfam" id="PF09837">
    <property type="entry name" value="DUF2064"/>
    <property type="match status" value="1"/>
</dbReference>
<dbReference type="InterPro" id="IPR029044">
    <property type="entry name" value="Nucleotide-diphossugar_trans"/>
</dbReference>
<gene>
    <name evidence="1" type="ORF">N1F79_08100</name>
</gene>
<dbReference type="PANTHER" id="PTHR36529">
    <property type="entry name" value="SLL1095 PROTEIN"/>
    <property type="match status" value="1"/>
</dbReference>
<protein>
    <submittedName>
        <fullName evidence="1">TIGR04282 family arsenosugar biosynthesis glycosyltransferase</fullName>
    </submittedName>
</protein>
<organism evidence="1 2">
    <name type="scientific">Flavivirga spongiicola</name>
    <dbReference type="NCBI Taxonomy" id="421621"/>
    <lineage>
        <taxon>Bacteria</taxon>
        <taxon>Pseudomonadati</taxon>
        <taxon>Bacteroidota</taxon>
        <taxon>Flavobacteriia</taxon>
        <taxon>Flavobacteriales</taxon>
        <taxon>Flavobacteriaceae</taxon>
        <taxon>Flavivirga</taxon>
    </lineage>
</organism>
<dbReference type="Proteomes" id="UP001337305">
    <property type="component" value="Unassembled WGS sequence"/>
</dbReference>
<dbReference type="NCBIfam" id="TIGR04282">
    <property type="entry name" value="glyco_like_cofC"/>
    <property type="match status" value="1"/>
</dbReference>
<reference evidence="1 2" key="1">
    <citation type="submission" date="2022-09" db="EMBL/GenBank/DDBJ databases">
        <title>Genome sequencing of Flavivirga sp. MEBiC05379.</title>
        <authorList>
            <person name="Oh H.-M."/>
            <person name="Kwon K.K."/>
            <person name="Park M.J."/>
            <person name="Yang S.-H."/>
        </authorList>
    </citation>
    <scope>NUCLEOTIDE SEQUENCE [LARGE SCALE GENOMIC DNA]</scope>
    <source>
        <strain evidence="1 2">MEBiC05379</strain>
    </source>
</reference>
<dbReference type="PANTHER" id="PTHR36529:SF1">
    <property type="entry name" value="GLYCOSYLTRANSFERASE"/>
    <property type="match status" value="1"/>
</dbReference>
<evidence type="ECO:0000313" key="2">
    <source>
        <dbReference type="Proteomes" id="UP001337305"/>
    </source>
</evidence>
<dbReference type="SUPFAM" id="SSF53448">
    <property type="entry name" value="Nucleotide-diphospho-sugar transferases"/>
    <property type="match status" value="1"/>
</dbReference>
<proteinExistence type="predicted"/>